<gene>
    <name evidence="2" type="ORF">LC586_02175</name>
</gene>
<reference evidence="2 3" key="1">
    <citation type="journal article" date="2021" name="Microorganisms">
        <title>Genome Evolution of Filamentous Cyanobacterium Nostoc Species: From Facultative Symbiosis to Free Living.</title>
        <authorList>
            <person name="Huo D."/>
            <person name="Li H."/>
            <person name="Cai F."/>
            <person name="Guo X."/>
            <person name="Qiao Z."/>
            <person name="Wang W."/>
            <person name="Yu G."/>
            <person name="Li R."/>
        </authorList>
    </citation>
    <scope>NUCLEOTIDE SEQUENCE [LARGE SCALE GENOMIC DNA]</scope>
    <source>
        <strain evidence="2 3">CHAB 5714</strain>
    </source>
</reference>
<evidence type="ECO:0000313" key="2">
    <source>
        <dbReference type="EMBL" id="MCC5598078.1"/>
    </source>
</evidence>
<protein>
    <submittedName>
        <fullName evidence="2">Molecular chaperone</fullName>
    </submittedName>
</protein>
<keyword evidence="3" id="KW-1185">Reference proteome</keyword>
<sequence length="305" mass="33558">MFRRATHLALSLIGAFALGISSATALNIGVSPNRIELEISRKTRTQAIRVLNLSSEPIELKAYVRTWKMNEDNKLVEMPSTEESLDQWTVFTPSQFTVPPRSAQTIRFAIRPKVQPKPGEYRAVLYFEEILSPSEKVKGVRSVGRLGVVIYGYVGDIKRVGVLNSITVAPQSNGVTARFDISSQGNGYVRLKGQYAIWPAAKYPGATATKPIEDLEKPGKKLPQNLLAVGTLPLLPVLPNTRHNIELPITQTLEPGKYVLDINGELNGVKIDQGIPFTVPKATTTASNQTRSSGSQNLRNRLRSK</sequence>
<proteinExistence type="predicted"/>
<feature type="compositionally biased region" description="Polar residues" evidence="1">
    <location>
        <begin position="283"/>
        <end position="299"/>
    </location>
</feature>
<evidence type="ECO:0000256" key="1">
    <source>
        <dbReference type="SAM" id="MobiDB-lite"/>
    </source>
</evidence>
<name>A0ABS8I2Z2_9NOSO</name>
<dbReference type="EMBL" id="JAIVFQ010000002">
    <property type="protein sequence ID" value="MCC5598078.1"/>
    <property type="molecule type" value="Genomic_DNA"/>
</dbReference>
<accession>A0ABS8I2Z2</accession>
<dbReference type="Proteomes" id="UP001199525">
    <property type="component" value="Unassembled WGS sequence"/>
</dbReference>
<dbReference type="Gene3D" id="2.60.40.10">
    <property type="entry name" value="Immunoglobulins"/>
    <property type="match status" value="1"/>
</dbReference>
<dbReference type="SUPFAM" id="SSF49354">
    <property type="entry name" value="PapD-like"/>
    <property type="match status" value="1"/>
</dbReference>
<dbReference type="InterPro" id="IPR013783">
    <property type="entry name" value="Ig-like_fold"/>
</dbReference>
<comment type="caution">
    <text evidence="2">The sequence shown here is derived from an EMBL/GenBank/DDBJ whole genome shotgun (WGS) entry which is preliminary data.</text>
</comment>
<dbReference type="RefSeq" id="WP_229482739.1">
    <property type="nucleotide sequence ID" value="NZ_JAIVFQ010000002.1"/>
</dbReference>
<organism evidence="2 3">
    <name type="scientific">Nostoc favosum CHAB5714</name>
    <dbReference type="NCBI Taxonomy" id="2780399"/>
    <lineage>
        <taxon>Bacteria</taxon>
        <taxon>Bacillati</taxon>
        <taxon>Cyanobacteriota</taxon>
        <taxon>Cyanophyceae</taxon>
        <taxon>Nostocales</taxon>
        <taxon>Nostocaceae</taxon>
        <taxon>Nostoc</taxon>
        <taxon>Nostoc favosum</taxon>
    </lineage>
</organism>
<evidence type="ECO:0000313" key="3">
    <source>
        <dbReference type="Proteomes" id="UP001199525"/>
    </source>
</evidence>
<feature type="region of interest" description="Disordered" evidence="1">
    <location>
        <begin position="283"/>
        <end position="305"/>
    </location>
</feature>
<dbReference type="InterPro" id="IPR008962">
    <property type="entry name" value="PapD-like_sf"/>
</dbReference>